<dbReference type="CDD" id="cd12151">
    <property type="entry name" value="F1-ATPase_gamma"/>
    <property type="match status" value="1"/>
</dbReference>
<dbReference type="PRINTS" id="PR00126">
    <property type="entry name" value="ATPASEGAMMA"/>
</dbReference>
<dbReference type="Gene3D" id="1.10.287.80">
    <property type="entry name" value="ATP synthase, gamma subunit, helix hairpin domain"/>
    <property type="match status" value="2"/>
</dbReference>
<dbReference type="NCBIfam" id="NF004144">
    <property type="entry name" value="PRK05621.1-1"/>
    <property type="match status" value="1"/>
</dbReference>
<dbReference type="Proteomes" id="UP001500631">
    <property type="component" value="Unassembled WGS sequence"/>
</dbReference>
<comment type="subunit">
    <text evidence="10">F-type ATPases have 2 components, CF(1) - the catalytic core - and CF(0) - the membrane proton channel. CF(1) has five subunits: alpha(3), beta(3), gamma(1), delta(1), epsilon(1). CF(0) has three main subunits: a, b and c.</text>
</comment>
<evidence type="ECO:0000256" key="7">
    <source>
        <dbReference type="ARBA" id="ARBA00023136"/>
    </source>
</evidence>
<keyword evidence="9 10" id="KW-0066">ATP synthesis</keyword>
<evidence type="ECO:0000256" key="3">
    <source>
        <dbReference type="ARBA" id="ARBA00007681"/>
    </source>
</evidence>
<organism evidence="11 12">
    <name type="scientific">Wohlfahrtiimonas larvae</name>
    <dbReference type="NCBI Taxonomy" id="1157986"/>
    <lineage>
        <taxon>Bacteria</taxon>
        <taxon>Pseudomonadati</taxon>
        <taxon>Pseudomonadota</taxon>
        <taxon>Gammaproteobacteria</taxon>
        <taxon>Cardiobacteriales</taxon>
        <taxon>Ignatzschineriaceae</taxon>
        <taxon>Wohlfahrtiimonas</taxon>
    </lineage>
</organism>
<dbReference type="RefSeq" id="WP_077926076.1">
    <property type="nucleotide sequence ID" value="NZ_BAABKE010000001.1"/>
</dbReference>
<comment type="subcellular location">
    <subcellularLocation>
        <location evidence="10">Cell membrane</location>
        <topology evidence="10">Peripheral membrane protein</topology>
    </subcellularLocation>
    <subcellularLocation>
        <location evidence="2">Membrane</location>
        <topology evidence="2">Peripheral membrane protein</topology>
    </subcellularLocation>
</comment>
<proteinExistence type="inferred from homology"/>
<evidence type="ECO:0000256" key="8">
    <source>
        <dbReference type="ARBA" id="ARBA00023196"/>
    </source>
</evidence>
<dbReference type="NCBIfam" id="TIGR01146">
    <property type="entry name" value="ATPsyn_F1gamma"/>
    <property type="match status" value="1"/>
</dbReference>
<dbReference type="PANTHER" id="PTHR11693:SF22">
    <property type="entry name" value="ATP SYNTHASE SUBUNIT GAMMA, MITOCHONDRIAL"/>
    <property type="match status" value="1"/>
</dbReference>
<dbReference type="EMBL" id="BAABKE010000001">
    <property type="protein sequence ID" value="GAA5093379.1"/>
    <property type="molecule type" value="Genomic_DNA"/>
</dbReference>
<keyword evidence="4 10" id="KW-0813">Transport</keyword>
<keyword evidence="5 10" id="KW-0375">Hydrogen ion transport</keyword>
<dbReference type="Pfam" id="PF00231">
    <property type="entry name" value="ATP-synt"/>
    <property type="match status" value="1"/>
</dbReference>
<keyword evidence="7 10" id="KW-0472">Membrane</keyword>
<evidence type="ECO:0000256" key="6">
    <source>
        <dbReference type="ARBA" id="ARBA00023065"/>
    </source>
</evidence>
<protein>
    <recommendedName>
        <fullName evidence="10">ATP synthase gamma chain</fullName>
    </recommendedName>
    <alternativeName>
        <fullName evidence="10">ATP synthase F1 sector gamma subunit</fullName>
    </alternativeName>
    <alternativeName>
        <fullName evidence="10">F-ATPase gamma subunit</fullName>
    </alternativeName>
</protein>
<evidence type="ECO:0000256" key="2">
    <source>
        <dbReference type="ARBA" id="ARBA00004170"/>
    </source>
</evidence>
<name>A0ABP9MAG9_9GAMM</name>
<dbReference type="PROSITE" id="PS00153">
    <property type="entry name" value="ATPASE_GAMMA"/>
    <property type="match status" value="1"/>
</dbReference>
<keyword evidence="6 10" id="KW-0406">Ion transport</keyword>
<reference evidence="12" key="1">
    <citation type="journal article" date="2019" name="Int. J. Syst. Evol. Microbiol.">
        <title>The Global Catalogue of Microorganisms (GCM) 10K type strain sequencing project: providing services to taxonomists for standard genome sequencing and annotation.</title>
        <authorList>
            <consortium name="The Broad Institute Genomics Platform"/>
            <consortium name="The Broad Institute Genome Sequencing Center for Infectious Disease"/>
            <person name="Wu L."/>
            <person name="Ma J."/>
        </authorList>
    </citation>
    <scope>NUCLEOTIDE SEQUENCE [LARGE SCALE GENOMIC DNA]</scope>
    <source>
        <strain evidence="12">JCM 18424</strain>
    </source>
</reference>
<dbReference type="InterPro" id="IPR000131">
    <property type="entry name" value="ATP_synth_F1_gsu"/>
</dbReference>
<dbReference type="Gene3D" id="3.40.1380.10">
    <property type="match status" value="1"/>
</dbReference>
<keyword evidence="8 10" id="KW-0139">CF(1)</keyword>
<comment type="similarity">
    <text evidence="3 10">Belongs to the ATPase gamma chain family.</text>
</comment>
<dbReference type="PANTHER" id="PTHR11693">
    <property type="entry name" value="ATP SYNTHASE GAMMA CHAIN"/>
    <property type="match status" value="1"/>
</dbReference>
<evidence type="ECO:0000313" key="11">
    <source>
        <dbReference type="EMBL" id="GAA5093379.1"/>
    </source>
</evidence>
<dbReference type="InterPro" id="IPR023632">
    <property type="entry name" value="ATP_synth_F1_gsu_CS"/>
</dbReference>
<evidence type="ECO:0000256" key="1">
    <source>
        <dbReference type="ARBA" id="ARBA00003456"/>
    </source>
</evidence>
<comment type="function">
    <text evidence="1 10">Produces ATP from ADP in the presence of a proton gradient across the membrane. The gamma chain is believed to be important in regulating ATPase activity and the flow of protons through the CF(0) complex.</text>
</comment>
<evidence type="ECO:0000256" key="9">
    <source>
        <dbReference type="ARBA" id="ARBA00023310"/>
    </source>
</evidence>
<evidence type="ECO:0000313" key="12">
    <source>
        <dbReference type="Proteomes" id="UP001500631"/>
    </source>
</evidence>
<keyword evidence="12" id="KW-1185">Reference proteome</keyword>
<accession>A0ABP9MAG9</accession>
<gene>
    <name evidence="10 11" type="primary">atpG</name>
    <name evidence="11" type="ORF">GCM10023338_00300</name>
</gene>
<evidence type="ECO:0000256" key="10">
    <source>
        <dbReference type="HAMAP-Rule" id="MF_00815"/>
    </source>
</evidence>
<evidence type="ECO:0000256" key="5">
    <source>
        <dbReference type="ARBA" id="ARBA00022781"/>
    </source>
</evidence>
<dbReference type="HAMAP" id="MF_00815">
    <property type="entry name" value="ATP_synth_gamma_bact"/>
    <property type="match status" value="1"/>
</dbReference>
<comment type="caution">
    <text evidence="11">The sequence shown here is derived from an EMBL/GenBank/DDBJ whole genome shotgun (WGS) entry which is preliminary data.</text>
</comment>
<evidence type="ECO:0000256" key="4">
    <source>
        <dbReference type="ARBA" id="ARBA00022448"/>
    </source>
</evidence>
<dbReference type="InterPro" id="IPR035968">
    <property type="entry name" value="ATP_synth_F1_ATPase_gsu"/>
</dbReference>
<keyword evidence="10" id="KW-1003">Cell membrane</keyword>
<sequence length="304" mass="33676">MAVGKEIRTKIKSVKNTQKITGAMQMVAASKMRKTQTQMLATSPYVKQIVKLVSHLSQADVEFDHVYLSKREVKKVGVIVVSSDRGLCGGLNNNLFKLLSSDIARWSEEGKTVEFATIGNKANTFFNRYGGKILATASHLGDQPTMAQLLGVMNVMLAAYRDGEIDELRIYGNIFVNTMVQKPVGMQLLPIDLSTFESLKVEVGKHKQNDEMIDLAQTMKWDYIYDMDPKKLIDIVLNRYIESTIYQAVVANIACEMAARMISMQAATDNAQAIVDNLQLVYNKARQAAITQEISEIVGGAAAL</sequence>
<dbReference type="SUPFAM" id="SSF52943">
    <property type="entry name" value="ATP synthase (F1-ATPase), gamma subunit"/>
    <property type="match status" value="1"/>
</dbReference>